<accession>A0A9C7PXI7</accession>
<dbReference type="EMBL" id="BQMJ01000026">
    <property type="protein sequence ID" value="GJQ11686.1"/>
    <property type="molecule type" value="Genomic_DNA"/>
</dbReference>
<evidence type="ECO:0000313" key="1">
    <source>
        <dbReference type="EMBL" id="GJQ11686.1"/>
    </source>
</evidence>
<comment type="caution">
    <text evidence="1">The sequence shown here is derived from an EMBL/GenBank/DDBJ whole genome shotgun (WGS) entry which is preliminary data.</text>
</comment>
<dbReference type="AlphaFoldDB" id="A0A9C7PXI7"/>
<reference evidence="1" key="1">
    <citation type="journal article" date="2022" name="Proc. Natl. Acad. Sci. U.S.A.">
        <title>Life cycle and functional genomics of the unicellular red alga Galdieria for elucidating algal and plant evolution and industrial use.</title>
        <authorList>
            <person name="Hirooka S."/>
            <person name="Itabashi T."/>
            <person name="Ichinose T.M."/>
            <person name="Onuma R."/>
            <person name="Fujiwara T."/>
            <person name="Yamashita S."/>
            <person name="Jong L.W."/>
            <person name="Tomita R."/>
            <person name="Iwane A.H."/>
            <person name="Miyagishima S.Y."/>
        </authorList>
    </citation>
    <scope>NUCLEOTIDE SEQUENCE</scope>
    <source>
        <strain evidence="1">NBRC 102759</strain>
    </source>
</reference>
<protein>
    <submittedName>
        <fullName evidence="1">Uncharacterized protein</fullName>
    </submittedName>
</protein>
<organism evidence="1 2">
    <name type="scientific">Galdieria partita</name>
    <dbReference type="NCBI Taxonomy" id="83374"/>
    <lineage>
        <taxon>Eukaryota</taxon>
        <taxon>Rhodophyta</taxon>
        <taxon>Bangiophyceae</taxon>
        <taxon>Galdieriales</taxon>
        <taxon>Galdieriaceae</taxon>
        <taxon>Galdieria</taxon>
    </lineage>
</organism>
<name>A0A9C7PXI7_9RHOD</name>
<sequence length="310" mass="35586">MQPSQREPNDSQFCSNALETALLLGDFERAVELARRFQTCVNSRQEYAICLCVEIQALFELGREKEALDIATQCVVENGIAFENFSLLNTCVSLFLVLPEESGLEWAETTLQRWCKSQLSNGVAFGFSVEQRKHLWEVLLFHVLAQRGLTGIQKGLDKVNNELSEWGFDREWLGCMERELMKKKKEVLEKEYPWGTGHMEESEEPFDSCLEENSSTAVVVRDDNVTLDSITERNDESLWSKTWTIVQQVDSPLFRVSVVTALCLLFYSLKRKCRVNRPKSSGGTVLRPWLQQWMDIFRMAFGLSYGRPGI</sequence>
<dbReference type="Proteomes" id="UP001061958">
    <property type="component" value="Unassembled WGS sequence"/>
</dbReference>
<gene>
    <name evidence="1" type="ORF">GpartN1_g3477.t1</name>
</gene>
<proteinExistence type="predicted"/>
<keyword evidence="2" id="KW-1185">Reference proteome</keyword>
<reference evidence="1" key="2">
    <citation type="submission" date="2022-01" db="EMBL/GenBank/DDBJ databases">
        <authorList>
            <person name="Hirooka S."/>
            <person name="Miyagishima S.Y."/>
        </authorList>
    </citation>
    <scope>NUCLEOTIDE SEQUENCE</scope>
    <source>
        <strain evidence="1">NBRC 102759</strain>
    </source>
</reference>
<evidence type="ECO:0000313" key="2">
    <source>
        <dbReference type="Proteomes" id="UP001061958"/>
    </source>
</evidence>
<dbReference type="OrthoDB" id="10363543at2759"/>